<dbReference type="Proteomes" id="UP001220610">
    <property type="component" value="Chromosome"/>
</dbReference>
<sequence>MSVAKSYSGYSASGPSILALLVDSITKLSASEQKLLWMELNKQKIKTFAYELDQNIVPHDYTAEGLDALIAEVRKNGRKKG</sequence>
<accession>A0AAJ5WQI7</accession>
<organism evidence="1 2">
    <name type="scientific">Candidatus Pseudobacter hemicellulosilyticus</name>
    <dbReference type="NCBI Taxonomy" id="3121375"/>
    <lineage>
        <taxon>Bacteria</taxon>
        <taxon>Pseudomonadati</taxon>
        <taxon>Bacteroidota</taxon>
        <taxon>Chitinophagia</taxon>
        <taxon>Chitinophagales</taxon>
        <taxon>Chitinophagaceae</taxon>
        <taxon>Pseudobacter</taxon>
    </lineage>
</organism>
<name>A0AAJ5WQI7_9BACT</name>
<proteinExistence type="predicted"/>
<protein>
    <submittedName>
        <fullName evidence="1">Uncharacterized protein</fullName>
    </submittedName>
</protein>
<dbReference type="EMBL" id="CP119311">
    <property type="protein sequence ID" value="WEK36326.1"/>
    <property type="molecule type" value="Genomic_DNA"/>
</dbReference>
<dbReference type="AlphaFoldDB" id="A0AAJ5WQI7"/>
<gene>
    <name evidence="1" type="ORF">P0Y53_02330</name>
</gene>
<reference evidence="1" key="1">
    <citation type="submission" date="2023-03" db="EMBL/GenBank/DDBJ databases">
        <title>Andean soil-derived lignocellulolytic bacterial consortium as a source of novel taxa and putative plastic-active enzymes.</title>
        <authorList>
            <person name="Diaz-Garcia L."/>
            <person name="Chuvochina M."/>
            <person name="Feuerriegel G."/>
            <person name="Bunk B."/>
            <person name="Sproer C."/>
            <person name="Streit W.R."/>
            <person name="Rodriguez L.M."/>
            <person name="Overmann J."/>
            <person name="Jimenez D.J."/>
        </authorList>
    </citation>
    <scope>NUCLEOTIDE SEQUENCE</scope>
    <source>
        <strain evidence="1">MAG 7</strain>
    </source>
</reference>
<evidence type="ECO:0000313" key="2">
    <source>
        <dbReference type="Proteomes" id="UP001220610"/>
    </source>
</evidence>
<evidence type="ECO:0000313" key="1">
    <source>
        <dbReference type="EMBL" id="WEK36326.1"/>
    </source>
</evidence>